<organism evidence="1">
    <name type="scientific">marine sediment metagenome</name>
    <dbReference type="NCBI Taxonomy" id="412755"/>
    <lineage>
        <taxon>unclassified sequences</taxon>
        <taxon>metagenomes</taxon>
        <taxon>ecological metagenomes</taxon>
    </lineage>
</organism>
<gene>
    <name evidence="1" type="ORF">S03H2_25098</name>
</gene>
<dbReference type="EMBL" id="BARU01014108">
    <property type="protein sequence ID" value="GAH31396.1"/>
    <property type="molecule type" value="Genomic_DNA"/>
</dbReference>
<name>X1EDM3_9ZZZZ</name>
<evidence type="ECO:0000313" key="1">
    <source>
        <dbReference type="EMBL" id="GAH31396.1"/>
    </source>
</evidence>
<dbReference type="InterPro" id="IPR011659">
    <property type="entry name" value="WD40"/>
</dbReference>
<dbReference type="AlphaFoldDB" id="X1EDM3"/>
<protein>
    <recommendedName>
        <fullName evidence="2">Dipeptidylpeptidase IV N-terminal domain-containing protein</fullName>
    </recommendedName>
</protein>
<comment type="caution">
    <text evidence="1">The sequence shown here is derived from an EMBL/GenBank/DDBJ whole genome shotgun (WGS) entry which is preliminary data.</text>
</comment>
<feature type="non-terminal residue" evidence="1">
    <location>
        <position position="1"/>
    </location>
</feature>
<dbReference type="Gene3D" id="2.120.10.60">
    <property type="entry name" value="Tricorn protease N-terminal domain"/>
    <property type="match status" value="1"/>
</dbReference>
<dbReference type="SUPFAM" id="SSF69304">
    <property type="entry name" value="Tricorn protease N-terminal domain"/>
    <property type="match status" value="1"/>
</dbReference>
<proteinExistence type="predicted"/>
<accession>X1EDM3</accession>
<reference evidence="1" key="1">
    <citation type="journal article" date="2014" name="Front. Microbiol.">
        <title>High frequency of phylogenetically diverse reductive dehalogenase-homologous genes in deep subseafloor sedimentary metagenomes.</title>
        <authorList>
            <person name="Kawai M."/>
            <person name="Futagami T."/>
            <person name="Toyoda A."/>
            <person name="Takaki Y."/>
            <person name="Nishi S."/>
            <person name="Hori S."/>
            <person name="Arai W."/>
            <person name="Tsubouchi T."/>
            <person name="Morono Y."/>
            <person name="Uchiyama I."/>
            <person name="Ito T."/>
            <person name="Fujiyama A."/>
            <person name="Inagaki F."/>
            <person name="Takami H."/>
        </authorList>
    </citation>
    <scope>NUCLEOTIDE SEQUENCE</scope>
    <source>
        <strain evidence="1">Expedition CK06-06</strain>
    </source>
</reference>
<sequence length="107" mass="12406">DGKYVLFGSYRNTLRPSLYRVSVKGGLPEMITNFRAREVCFFPDGKKFFYVRGGASWWRRKYRGGADSDIWVKTLPDGKSEKITDSPARDGYPMYSPKDKKLYLNFS</sequence>
<evidence type="ECO:0008006" key="2">
    <source>
        <dbReference type="Google" id="ProtNLM"/>
    </source>
</evidence>
<dbReference type="Pfam" id="PF07676">
    <property type="entry name" value="PD40"/>
    <property type="match status" value="2"/>
</dbReference>